<accession>A0A1H6HWW7</accession>
<proteinExistence type="predicted"/>
<dbReference type="GO" id="GO:0005198">
    <property type="term" value="F:structural molecule activity"/>
    <property type="evidence" value="ECO:0007669"/>
    <property type="project" value="InterPro"/>
</dbReference>
<keyword evidence="1" id="KW-0282">Flagellum</keyword>
<dbReference type="PANTHER" id="PTHR42200:SF2">
    <property type="entry name" value="ARCHAEAL FLAGELLA-RELATED PROTEIN F"/>
    <property type="match status" value="1"/>
</dbReference>
<sequence length="154" mass="16160">MASVSISHMILFIASLVIAAGVVGTVTTEVDRVNAAIEATSMDVSEDIRTDVTIVSDAGSSNVYDSGNETVTLLVKNTGTQRLAPDGSEAVIVFDGAFIGSGSIETTLHGGSGDSWGRGDVLEYTIDVGSIDTGDHRIHLTVNGDEEVFEFRHE</sequence>
<evidence type="ECO:0000313" key="2">
    <source>
        <dbReference type="Proteomes" id="UP000199215"/>
    </source>
</evidence>
<dbReference type="EMBL" id="FNWU01000001">
    <property type="protein sequence ID" value="SEH38657.1"/>
    <property type="molecule type" value="Genomic_DNA"/>
</dbReference>
<keyword evidence="1" id="KW-0966">Cell projection</keyword>
<organism evidence="1 2">
    <name type="scientific">Halopenitus malekzadehii</name>
    <dbReference type="NCBI Taxonomy" id="1267564"/>
    <lineage>
        <taxon>Archaea</taxon>
        <taxon>Methanobacteriati</taxon>
        <taxon>Methanobacteriota</taxon>
        <taxon>Stenosarchaea group</taxon>
        <taxon>Halobacteria</taxon>
        <taxon>Halobacteriales</taxon>
        <taxon>Haloferacaceae</taxon>
        <taxon>Halopenitus</taxon>
    </lineage>
</organism>
<dbReference type="Pfam" id="PF01917">
    <property type="entry name" value="Flagellin_arch-type"/>
    <property type="match status" value="1"/>
</dbReference>
<keyword evidence="2" id="KW-1185">Reference proteome</keyword>
<dbReference type="STRING" id="1267564.SAMN05192561_101401"/>
<dbReference type="Proteomes" id="UP000199215">
    <property type="component" value="Unassembled WGS sequence"/>
</dbReference>
<dbReference type="PANTHER" id="PTHR42200">
    <property type="entry name" value="ARCHAEAL FLAGELLA-RELATED PROTEIN F-RELATED"/>
    <property type="match status" value="1"/>
</dbReference>
<dbReference type="OrthoDB" id="183655at2157"/>
<keyword evidence="1" id="KW-0969">Cilium</keyword>
<dbReference type="RefSeq" id="WP_092813551.1">
    <property type="nucleotide sequence ID" value="NZ_FNWU01000001.1"/>
</dbReference>
<evidence type="ECO:0000313" key="1">
    <source>
        <dbReference type="EMBL" id="SEH38657.1"/>
    </source>
</evidence>
<gene>
    <name evidence="1" type="ORF">SAMN05192561_101401</name>
</gene>
<dbReference type="AlphaFoldDB" id="A0A1H6HWW7"/>
<dbReference type="GO" id="GO:0097588">
    <property type="term" value="P:archaeal or bacterial-type flagellum-dependent cell motility"/>
    <property type="evidence" value="ECO:0007669"/>
    <property type="project" value="InterPro"/>
</dbReference>
<name>A0A1H6HWW7_9EURY</name>
<protein>
    <submittedName>
        <fullName evidence="1">Flagellar protein FlaG</fullName>
    </submittedName>
</protein>
<reference evidence="1 2" key="1">
    <citation type="submission" date="2016-10" db="EMBL/GenBank/DDBJ databases">
        <authorList>
            <person name="de Groot N.N."/>
        </authorList>
    </citation>
    <scope>NUCLEOTIDE SEQUENCE [LARGE SCALE GENOMIC DNA]</scope>
    <source>
        <strain evidence="1 2">IBRC-M10418</strain>
    </source>
</reference>
<dbReference type="InterPro" id="IPR002774">
    <property type="entry name" value="Flagellin_arc-type"/>
</dbReference>